<accession>A0A1I7WPY0</accession>
<dbReference type="AlphaFoldDB" id="A0A1I7WPY0"/>
<name>A0A1I7WPY0_HETBA</name>
<keyword evidence="1" id="KW-1185">Reference proteome</keyword>
<organism evidence="1 2">
    <name type="scientific">Heterorhabditis bacteriophora</name>
    <name type="common">Entomopathogenic nematode worm</name>
    <dbReference type="NCBI Taxonomy" id="37862"/>
    <lineage>
        <taxon>Eukaryota</taxon>
        <taxon>Metazoa</taxon>
        <taxon>Ecdysozoa</taxon>
        <taxon>Nematoda</taxon>
        <taxon>Chromadorea</taxon>
        <taxon>Rhabditida</taxon>
        <taxon>Rhabditina</taxon>
        <taxon>Rhabditomorpha</taxon>
        <taxon>Strongyloidea</taxon>
        <taxon>Heterorhabditidae</taxon>
        <taxon>Heterorhabditis</taxon>
    </lineage>
</organism>
<evidence type="ECO:0000313" key="1">
    <source>
        <dbReference type="Proteomes" id="UP000095283"/>
    </source>
</evidence>
<dbReference type="Proteomes" id="UP000095283">
    <property type="component" value="Unplaced"/>
</dbReference>
<dbReference type="WBParaSite" id="Hba_07209">
    <property type="protein sequence ID" value="Hba_07209"/>
    <property type="gene ID" value="Hba_07209"/>
</dbReference>
<proteinExistence type="predicted"/>
<reference evidence="2" key="1">
    <citation type="submission" date="2016-11" db="UniProtKB">
        <authorList>
            <consortium name="WormBaseParasite"/>
        </authorList>
    </citation>
    <scope>IDENTIFICATION</scope>
</reference>
<protein>
    <submittedName>
        <fullName evidence="2">Retrotransposon protein</fullName>
    </submittedName>
</protein>
<sequence>MFLPSCKSLDDLIGLERKAAPPTDYGSAHVILEITYMPRKTGLMMATTQGLALKKQPQTKKYGCREINWVQLIKYREMFRSVSFFYVLKVLIGCSKSHPEYSTKSVLEIVSVYSIHKQILLKDLPHGQMFYIEDWIKNSDMEQIDRGKGEAREHEDIWNPMVQTLPTY</sequence>
<evidence type="ECO:0000313" key="2">
    <source>
        <dbReference type="WBParaSite" id="Hba_07209"/>
    </source>
</evidence>